<evidence type="ECO:0000256" key="6">
    <source>
        <dbReference type="ARBA" id="ARBA00030025"/>
    </source>
</evidence>
<keyword evidence="1" id="KW-0328">Glycosyltransferase</keyword>
<dbReference type="EMBL" id="JAAVJI010000002">
    <property type="protein sequence ID" value="NJP00103.1"/>
    <property type="molecule type" value="Genomic_DNA"/>
</dbReference>
<comment type="caution">
    <text evidence="8">The sequence shown here is derived from an EMBL/GenBank/DDBJ whole genome shotgun (WGS) entry which is preliminary data.</text>
</comment>
<keyword evidence="9" id="KW-1185">Reference proteome</keyword>
<dbReference type="InterPro" id="IPR016633">
    <property type="entry name" value="EarP"/>
</dbReference>
<reference evidence="8 9" key="1">
    <citation type="submission" date="2020-03" db="EMBL/GenBank/DDBJ databases">
        <authorList>
            <person name="Wang L."/>
            <person name="He N."/>
            <person name="Li Y."/>
            <person name="Fang Y."/>
            <person name="Zhang F."/>
        </authorList>
    </citation>
    <scope>NUCLEOTIDE SEQUENCE [LARGE SCALE GENOMIC DNA]</scope>
    <source>
        <strain evidence="9">hsmgli-8</strain>
    </source>
</reference>
<dbReference type="NCBIfam" id="TIGR03837">
    <property type="entry name" value="efp_Arg_rhamno"/>
    <property type="match status" value="1"/>
</dbReference>
<keyword evidence="8" id="KW-0648">Protein biosynthesis</keyword>
<keyword evidence="2" id="KW-0808">Transferase</keyword>
<dbReference type="GO" id="GO:0003746">
    <property type="term" value="F:translation elongation factor activity"/>
    <property type="evidence" value="ECO:0007669"/>
    <property type="project" value="UniProtKB-KW"/>
</dbReference>
<comment type="catalytic activity">
    <reaction evidence="7">
        <text>dTDP-beta-L-rhamnose + L-arginyl-[protein] = N(omega)-(alpha-L-rhamnosyl)-L-arginyl-[protein] + dTDP + H(+)</text>
        <dbReference type="Rhea" id="RHEA:66692"/>
        <dbReference type="Rhea" id="RHEA-COMP:10532"/>
        <dbReference type="Rhea" id="RHEA-COMP:17096"/>
        <dbReference type="ChEBI" id="CHEBI:15378"/>
        <dbReference type="ChEBI" id="CHEBI:29965"/>
        <dbReference type="ChEBI" id="CHEBI:57510"/>
        <dbReference type="ChEBI" id="CHEBI:58369"/>
        <dbReference type="ChEBI" id="CHEBI:167445"/>
    </reaction>
    <physiologicalReaction direction="left-to-right" evidence="7">
        <dbReference type="Rhea" id="RHEA:66693"/>
    </physiologicalReaction>
</comment>
<keyword evidence="8" id="KW-0251">Elongation factor</keyword>
<evidence type="ECO:0000256" key="5">
    <source>
        <dbReference type="ARBA" id="ARBA00024416"/>
    </source>
</evidence>
<dbReference type="RefSeq" id="WP_168081932.1">
    <property type="nucleotide sequence ID" value="NZ_JAAVJI010000002.1"/>
</dbReference>
<dbReference type="PIRSF" id="PIRSF015557">
    <property type="entry name" value="UCP015557"/>
    <property type="match status" value="1"/>
</dbReference>
<evidence type="ECO:0000256" key="2">
    <source>
        <dbReference type="ARBA" id="ARBA00022679"/>
    </source>
</evidence>
<comment type="function">
    <text evidence="3">Protein-arginine rhamnosyltransferase that catalyzes the transfer of a single rhamnose to elongation factor P (EF-P) on 'Lys-32', a modification required for EF-P-dependent rescue of polyproline stalled ribosomes.</text>
</comment>
<gene>
    <name evidence="8" type="primary">earP</name>
    <name evidence="8" type="ORF">HBH25_04425</name>
</gene>
<proteinExistence type="inferred from homology"/>
<name>A0ABX0Y9U1_9PSED</name>
<evidence type="ECO:0000313" key="9">
    <source>
        <dbReference type="Proteomes" id="UP000746535"/>
    </source>
</evidence>
<sequence length="376" mass="41623">MDNGWDIFCKVVDNFGDAGVTWRLARQLAHEHGLQVRLWIDNLGAFTRLCPEADLHRAQQTLEGVLVCRWPEHWVDTPVASVVIEAFGCTLPAQYEAALANRLQPACWINLEYLSAEPWVGGCHGLPSMKSGGVRKFFFFPGFRPDTGGLLREQGLLEARDALQGSVKARTAFLNSVGVYPAGTACLVSLFAYENGGLGGWFDQMAAGPSSVHVLVPEGRVLASVQAWAGQTLTQGQPFTRGALQVQVLPFLSQPAYDQLLWACDFNAVRGEDSFVRAQWAARPLLWHIYQQDEYAHWEKLEAFLALYTQALPVAAAEALCAVWRAWNMDGDMSAAWAGLMPHWQVLAAHARNWCTELAARPDLATALVQFRRNSL</sequence>
<evidence type="ECO:0000256" key="7">
    <source>
        <dbReference type="ARBA" id="ARBA00048472"/>
    </source>
</evidence>
<comment type="similarity">
    <text evidence="4">Belongs to the glycosyltransferase 104 family.</text>
</comment>
<evidence type="ECO:0000256" key="3">
    <source>
        <dbReference type="ARBA" id="ARBA00024303"/>
    </source>
</evidence>
<evidence type="ECO:0000256" key="4">
    <source>
        <dbReference type="ARBA" id="ARBA00024346"/>
    </source>
</evidence>
<organism evidence="8 9">
    <name type="scientific">Pseudomonas quercus</name>
    <dbReference type="NCBI Taxonomy" id="2722792"/>
    <lineage>
        <taxon>Bacteria</taxon>
        <taxon>Pseudomonadati</taxon>
        <taxon>Pseudomonadota</taxon>
        <taxon>Gammaproteobacteria</taxon>
        <taxon>Pseudomonadales</taxon>
        <taxon>Pseudomonadaceae</taxon>
        <taxon>Pseudomonas</taxon>
    </lineage>
</organism>
<dbReference type="Proteomes" id="UP000746535">
    <property type="component" value="Unassembled WGS sequence"/>
</dbReference>
<accession>A0ABX0Y9U1</accession>
<dbReference type="Pfam" id="PF10093">
    <property type="entry name" value="EarP"/>
    <property type="match status" value="1"/>
</dbReference>
<evidence type="ECO:0000256" key="1">
    <source>
        <dbReference type="ARBA" id="ARBA00022676"/>
    </source>
</evidence>
<protein>
    <recommendedName>
        <fullName evidence="5">Protein-arginine rhamnosyltransferase</fullName>
    </recommendedName>
    <alternativeName>
        <fullName evidence="6">EF-P arginine rhamnosyltransferase</fullName>
    </alternativeName>
</protein>
<evidence type="ECO:0000313" key="8">
    <source>
        <dbReference type="EMBL" id="NJP00103.1"/>
    </source>
</evidence>